<evidence type="ECO:0000313" key="1">
    <source>
        <dbReference type="EMBL" id="HAT4298913.1"/>
    </source>
</evidence>
<dbReference type="Pfam" id="PF08942">
    <property type="entry name" value="DUF1919"/>
    <property type="match status" value="1"/>
</dbReference>
<evidence type="ECO:0000313" key="2">
    <source>
        <dbReference type="EMBL" id="MBO3417199.1"/>
    </source>
</evidence>
<dbReference type="EMBL" id="JAENRE010000005">
    <property type="protein sequence ID" value="MBO3417199.1"/>
    <property type="molecule type" value="Genomic_DNA"/>
</dbReference>
<name>A0AAN5NB02_CLOPF</name>
<dbReference type="SUPFAM" id="SSF142795">
    <property type="entry name" value="CAC2185-like"/>
    <property type="match status" value="1"/>
</dbReference>
<reference evidence="1" key="2">
    <citation type="submission" date="2020-07" db="EMBL/GenBank/DDBJ databases">
        <authorList>
            <consortium name="NCBI Pathogen Detection Project"/>
        </authorList>
    </citation>
    <scope>NUCLEOTIDE SEQUENCE</scope>
    <source>
        <strain evidence="1">C25</strain>
    </source>
</reference>
<dbReference type="InterPro" id="IPR037226">
    <property type="entry name" value="CAC2185-like_sf"/>
</dbReference>
<organism evidence="1 4">
    <name type="scientific">Clostridium perfringens</name>
    <dbReference type="NCBI Taxonomy" id="1502"/>
    <lineage>
        <taxon>Bacteria</taxon>
        <taxon>Bacillati</taxon>
        <taxon>Bacillota</taxon>
        <taxon>Clostridia</taxon>
        <taxon>Eubacteriales</taxon>
        <taxon>Clostridiaceae</taxon>
        <taxon>Clostridium</taxon>
    </lineage>
</organism>
<dbReference type="InterPro" id="IPR015037">
    <property type="entry name" value="DUF1919"/>
</dbReference>
<reference evidence="2 3" key="3">
    <citation type="submission" date="2020-12" db="EMBL/GenBank/DDBJ databases">
        <title>Comparative genomics of Clostridium perfringens reveals patterns of host-associated phylogenetic clades and virulence factors.</title>
        <authorList>
            <person name="Smith A.H."/>
            <person name="Geier R."/>
        </authorList>
    </citation>
    <scope>NUCLEOTIDE SEQUENCE [LARGE SCALE GENOMIC DNA]</scope>
    <source>
        <strain evidence="2 3">CHD15829P</strain>
    </source>
</reference>
<reference evidence="1" key="1">
    <citation type="journal article" date="2018" name="Genome Biol.">
        <title>SKESA: strategic k-mer extension for scrupulous assemblies.</title>
        <authorList>
            <person name="Souvorov A."/>
            <person name="Agarwala R."/>
            <person name="Lipman D.J."/>
        </authorList>
    </citation>
    <scope>NUCLEOTIDE SEQUENCE</scope>
    <source>
        <strain evidence="1">C25</strain>
    </source>
</reference>
<gene>
    <name evidence="1" type="ORF">I9063_002297</name>
    <name evidence="2" type="ORF">JJB78_11835</name>
</gene>
<sequence length="127" mass="15099">MILVKYYRKLLRFPINYINRRKLNNRNFTIISSNCVGGVITHELGLKFNSPTINLFFYPKDYIKFVSNLKHYIFYSELIEENFNDVSYPVGRLDDILIHFVHYKNFDDAKKNGSKDVKELIGTIYFS</sequence>
<dbReference type="AlphaFoldDB" id="A0AAN5NB02"/>
<dbReference type="EMBL" id="DACTBT010000016">
    <property type="protein sequence ID" value="HAT4298913.1"/>
    <property type="molecule type" value="Genomic_DNA"/>
</dbReference>
<evidence type="ECO:0000313" key="3">
    <source>
        <dbReference type="Proteomes" id="UP000668358"/>
    </source>
</evidence>
<protein>
    <submittedName>
        <fullName evidence="1">DUF1919 domain-containing protein</fullName>
    </submittedName>
</protein>
<dbReference type="Proteomes" id="UP000668358">
    <property type="component" value="Unassembled WGS sequence"/>
</dbReference>
<evidence type="ECO:0000313" key="4">
    <source>
        <dbReference type="Proteomes" id="UP000855421"/>
    </source>
</evidence>
<proteinExistence type="predicted"/>
<dbReference type="Proteomes" id="UP000855421">
    <property type="component" value="Unassembled WGS sequence"/>
</dbReference>
<comment type="caution">
    <text evidence="1">The sequence shown here is derived from an EMBL/GenBank/DDBJ whole genome shotgun (WGS) entry which is preliminary data.</text>
</comment>
<accession>A0AAN5NB02</accession>